<evidence type="ECO:0000256" key="1">
    <source>
        <dbReference type="SAM" id="Phobius"/>
    </source>
</evidence>
<dbReference type="AlphaFoldDB" id="A0A1G2P2Y0"/>
<dbReference type="Proteomes" id="UP000177269">
    <property type="component" value="Unassembled WGS sequence"/>
</dbReference>
<protein>
    <submittedName>
        <fullName evidence="2">Uncharacterized protein</fullName>
    </submittedName>
</protein>
<accession>A0A1G2P2Y0</accession>
<gene>
    <name evidence="2" type="ORF">A3G52_02140</name>
</gene>
<comment type="caution">
    <text evidence="2">The sequence shown here is derived from an EMBL/GenBank/DDBJ whole genome shotgun (WGS) entry which is preliminary data.</text>
</comment>
<evidence type="ECO:0000313" key="3">
    <source>
        <dbReference type="Proteomes" id="UP000177269"/>
    </source>
</evidence>
<dbReference type="EMBL" id="MHSK01000007">
    <property type="protein sequence ID" value="OHA42696.1"/>
    <property type="molecule type" value="Genomic_DNA"/>
</dbReference>
<name>A0A1G2P2Y0_9BACT</name>
<proteinExistence type="predicted"/>
<keyword evidence="1" id="KW-0472">Membrane</keyword>
<feature type="transmembrane region" description="Helical" evidence="1">
    <location>
        <begin position="6"/>
        <end position="30"/>
    </location>
</feature>
<evidence type="ECO:0000313" key="2">
    <source>
        <dbReference type="EMBL" id="OHA42696.1"/>
    </source>
</evidence>
<reference evidence="2 3" key="1">
    <citation type="journal article" date="2016" name="Nat. Commun.">
        <title>Thousands of microbial genomes shed light on interconnected biogeochemical processes in an aquifer system.</title>
        <authorList>
            <person name="Anantharaman K."/>
            <person name="Brown C.T."/>
            <person name="Hug L.A."/>
            <person name="Sharon I."/>
            <person name="Castelle C.J."/>
            <person name="Probst A.J."/>
            <person name="Thomas B.C."/>
            <person name="Singh A."/>
            <person name="Wilkins M.J."/>
            <person name="Karaoz U."/>
            <person name="Brodie E.L."/>
            <person name="Williams K.H."/>
            <person name="Hubbard S.S."/>
            <person name="Banfield J.F."/>
        </authorList>
    </citation>
    <scope>NUCLEOTIDE SEQUENCE [LARGE SCALE GENOMIC DNA]</scope>
</reference>
<organism evidence="2 3">
    <name type="scientific">Candidatus Taylorbacteria bacterium RIFCSPLOWO2_12_FULL_43_20</name>
    <dbReference type="NCBI Taxonomy" id="1802332"/>
    <lineage>
        <taxon>Bacteria</taxon>
        <taxon>Candidatus Tayloriibacteriota</taxon>
    </lineage>
</organism>
<keyword evidence="1" id="KW-0812">Transmembrane</keyword>
<keyword evidence="1" id="KW-1133">Transmembrane helix</keyword>
<sequence>MDIYFVFIIHFSIGSTSSLSLIPSFILCAAEARFERRGKGGGLWPEDFSPFLFPSLEGKCRVCEAMGCLLLFFVFVSIPDASVGAPTEASKSYH</sequence>